<sequence>MAPLKESYRYRTQDDKHINLFMFYNIPMSIREIFLMNAYRMNYYNGGFRGFSLISIK</sequence>
<evidence type="ECO:0000313" key="2">
    <source>
        <dbReference type="Proteomes" id="UP000184476"/>
    </source>
</evidence>
<gene>
    <name evidence="1" type="ORF">SAMN05444392_11823</name>
</gene>
<reference evidence="1 2" key="1">
    <citation type="submission" date="2016-11" db="EMBL/GenBank/DDBJ databases">
        <authorList>
            <person name="Jaros S."/>
            <person name="Januszkiewicz K."/>
            <person name="Wedrychowicz H."/>
        </authorList>
    </citation>
    <scope>NUCLEOTIDE SEQUENCE [LARGE SCALE GENOMIC DNA]</scope>
    <source>
        <strain evidence="1 2">DSM 44666</strain>
    </source>
</reference>
<organism evidence="1 2">
    <name type="scientific">Seinonella peptonophila</name>
    <dbReference type="NCBI Taxonomy" id="112248"/>
    <lineage>
        <taxon>Bacteria</taxon>
        <taxon>Bacillati</taxon>
        <taxon>Bacillota</taxon>
        <taxon>Bacilli</taxon>
        <taxon>Bacillales</taxon>
        <taxon>Thermoactinomycetaceae</taxon>
        <taxon>Seinonella</taxon>
    </lineage>
</organism>
<dbReference type="STRING" id="112248.SAMN05444392_11823"/>
<proteinExistence type="predicted"/>
<dbReference type="AlphaFoldDB" id="A0A1M5B4H0"/>
<dbReference type="Proteomes" id="UP000184476">
    <property type="component" value="Unassembled WGS sequence"/>
</dbReference>
<accession>A0A1M5B4H0</accession>
<name>A0A1M5B4H0_9BACL</name>
<protein>
    <submittedName>
        <fullName evidence="1">Uncharacterized protein</fullName>
    </submittedName>
</protein>
<dbReference type="EMBL" id="FQVL01000018">
    <property type="protein sequence ID" value="SHF37393.1"/>
    <property type="molecule type" value="Genomic_DNA"/>
</dbReference>
<evidence type="ECO:0000313" key="1">
    <source>
        <dbReference type="EMBL" id="SHF37393.1"/>
    </source>
</evidence>
<keyword evidence="2" id="KW-1185">Reference proteome</keyword>